<keyword evidence="2" id="KW-1185">Reference proteome</keyword>
<name>A0ABP0JY13_9DINO</name>
<evidence type="ECO:0000313" key="1">
    <source>
        <dbReference type="EMBL" id="CAK9019379.1"/>
    </source>
</evidence>
<organism evidence="1 2">
    <name type="scientific">Durusdinium trenchii</name>
    <dbReference type="NCBI Taxonomy" id="1381693"/>
    <lineage>
        <taxon>Eukaryota</taxon>
        <taxon>Sar</taxon>
        <taxon>Alveolata</taxon>
        <taxon>Dinophyceae</taxon>
        <taxon>Suessiales</taxon>
        <taxon>Symbiodiniaceae</taxon>
        <taxon>Durusdinium</taxon>
    </lineage>
</organism>
<protein>
    <submittedName>
        <fullName evidence="1">Ankycorbin</fullName>
    </submittedName>
</protein>
<gene>
    <name evidence="1" type="ORF">SCF082_LOCUS14482</name>
</gene>
<dbReference type="EMBL" id="CAXAMM010009102">
    <property type="protein sequence ID" value="CAK9019379.1"/>
    <property type="molecule type" value="Genomic_DNA"/>
</dbReference>
<accession>A0ABP0JY13</accession>
<proteinExistence type="predicted"/>
<reference evidence="1 2" key="1">
    <citation type="submission" date="2024-02" db="EMBL/GenBank/DDBJ databases">
        <authorList>
            <person name="Chen Y."/>
            <person name="Shah S."/>
            <person name="Dougan E. K."/>
            <person name="Thang M."/>
            <person name="Chan C."/>
        </authorList>
    </citation>
    <scope>NUCLEOTIDE SEQUENCE [LARGE SCALE GENOMIC DNA]</scope>
</reference>
<dbReference type="Proteomes" id="UP001642464">
    <property type="component" value="Unassembled WGS sequence"/>
</dbReference>
<comment type="caution">
    <text evidence="1">The sequence shown here is derived from an EMBL/GenBank/DDBJ whole genome shotgun (WGS) entry which is preliminary data.</text>
</comment>
<evidence type="ECO:0000313" key="2">
    <source>
        <dbReference type="Proteomes" id="UP001642464"/>
    </source>
</evidence>
<sequence length="394" mass="41918">MAQHLLDAVPRRLRFTPGSTRNLLLRNISKGDLVLQIDLDHPFLLELGCHQESTVLPPGETLAFRLRAQAAASRVVGGTFSVHIDGPTPPLLVELLLAPEEASEEELQRCAQQAREAQQARAREARVKPEAVQMQMGDAEEKRGVQLDVVPAVLAEYLGEAPSAAALRGGLRLGAAAAGDTPDTPGTPRSEHSAALPDGHVRGALEEGDERPPTPTPEEFREAFAKAPSAPVAPIAPELEMAGPEVTVRQVVQFDLPARSREEPSGALEASYEHVSSKLTPAEATRIAALRAKGLLKEGAEVPQAPVPPPPKPAGFEESDLFYVEGSGWCDIYGRTVGDHSFSGFTRPTQSVGSGSVASSPRSNVSGSPSKRMPREIKASRKAQQAAWDAIPGI</sequence>